<feature type="coiled-coil region" evidence="1">
    <location>
        <begin position="217"/>
        <end position="244"/>
    </location>
</feature>
<accession>A0ABT8YG30</accession>
<dbReference type="RefSeq" id="WP_304374475.1">
    <property type="nucleotide sequence ID" value="NZ_JAUOZU010000001.1"/>
</dbReference>
<gene>
    <name evidence="2" type="ORF">Q4481_01405</name>
</gene>
<organism evidence="2 3">
    <name type="scientific">Rhizobium alvei</name>
    <dbReference type="NCBI Taxonomy" id="1132659"/>
    <lineage>
        <taxon>Bacteria</taxon>
        <taxon>Pseudomonadati</taxon>
        <taxon>Pseudomonadota</taxon>
        <taxon>Alphaproteobacteria</taxon>
        <taxon>Hyphomicrobiales</taxon>
        <taxon>Rhizobiaceae</taxon>
        <taxon>Rhizobium/Agrobacterium group</taxon>
        <taxon>Rhizobium</taxon>
    </lineage>
</organism>
<protein>
    <recommendedName>
        <fullName evidence="4">HAMP domain-containing protein</fullName>
    </recommendedName>
</protein>
<comment type="caution">
    <text evidence="2">The sequence shown here is derived from an EMBL/GenBank/DDBJ whole genome shotgun (WGS) entry which is preliminary data.</text>
</comment>
<dbReference type="EMBL" id="JAUOZU010000001">
    <property type="protein sequence ID" value="MDO6962591.1"/>
    <property type="molecule type" value="Genomic_DNA"/>
</dbReference>
<proteinExistence type="predicted"/>
<reference evidence="2" key="1">
    <citation type="journal article" date="2015" name="Int. J. Syst. Evol. Microbiol.">
        <title>Rhizobium alvei sp. nov., isolated from a freshwater river.</title>
        <authorList>
            <person name="Sheu S.Y."/>
            <person name="Huang H.W."/>
            <person name="Young C.C."/>
            <person name="Chen W.M."/>
        </authorList>
    </citation>
    <scope>NUCLEOTIDE SEQUENCE</scope>
    <source>
        <strain evidence="2">TNR-22</strain>
    </source>
</reference>
<evidence type="ECO:0000313" key="2">
    <source>
        <dbReference type="EMBL" id="MDO6962591.1"/>
    </source>
</evidence>
<dbReference type="Proteomes" id="UP001174932">
    <property type="component" value="Unassembled WGS sequence"/>
</dbReference>
<keyword evidence="3" id="KW-1185">Reference proteome</keyword>
<evidence type="ECO:0008006" key="4">
    <source>
        <dbReference type="Google" id="ProtNLM"/>
    </source>
</evidence>
<reference evidence="2" key="2">
    <citation type="submission" date="2023-07" db="EMBL/GenBank/DDBJ databases">
        <authorList>
            <person name="Shen H."/>
        </authorList>
    </citation>
    <scope>NUCLEOTIDE SEQUENCE</scope>
    <source>
        <strain evidence="2">TNR-22</strain>
    </source>
</reference>
<sequence>MERRPLLDYLTDREAAEQPSADLSVLEERLRMLEARLADERLDKQRDEFAMAPERQPASSLASELETILRRQDNLRQPVRPVAHPAQSARTSFVDHQPALNRPQPDMAHSRPAARVAMTAPPLAADHHAPAPNVPDDFAKFAEAVRLIGLAAQRFLPEGLAREVLPKGQTSELVAMYAVMQEAISAFRSIADDIAVSASEIRRYARPETAKPVPAAVRRDEAELVQLTADLDNMRERVAMMMQERRRAGG</sequence>
<name>A0ABT8YG30_9HYPH</name>
<evidence type="ECO:0000313" key="3">
    <source>
        <dbReference type="Proteomes" id="UP001174932"/>
    </source>
</evidence>
<evidence type="ECO:0000256" key="1">
    <source>
        <dbReference type="SAM" id="Coils"/>
    </source>
</evidence>
<keyword evidence="1" id="KW-0175">Coiled coil</keyword>